<keyword evidence="2" id="KW-1185">Reference proteome</keyword>
<dbReference type="EMBL" id="CAUYUJ010006272">
    <property type="protein sequence ID" value="CAK0816778.1"/>
    <property type="molecule type" value="Genomic_DNA"/>
</dbReference>
<gene>
    <name evidence="1" type="ORF">PCOR1329_LOCUS19596</name>
</gene>
<comment type="caution">
    <text evidence="1">The sequence shown here is derived from an EMBL/GenBank/DDBJ whole genome shotgun (WGS) entry which is preliminary data.</text>
</comment>
<dbReference type="Proteomes" id="UP001189429">
    <property type="component" value="Unassembled WGS sequence"/>
</dbReference>
<name>A0ABN9RCR4_9DINO</name>
<organism evidence="1 2">
    <name type="scientific">Prorocentrum cordatum</name>
    <dbReference type="NCBI Taxonomy" id="2364126"/>
    <lineage>
        <taxon>Eukaryota</taxon>
        <taxon>Sar</taxon>
        <taxon>Alveolata</taxon>
        <taxon>Dinophyceae</taxon>
        <taxon>Prorocentrales</taxon>
        <taxon>Prorocentraceae</taxon>
        <taxon>Prorocentrum</taxon>
    </lineage>
</organism>
<protein>
    <submittedName>
        <fullName evidence="1">Uncharacterized protein</fullName>
    </submittedName>
</protein>
<feature type="non-terminal residue" evidence="1">
    <location>
        <position position="154"/>
    </location>
</feature>
<reference evidence="1" key="1">
    <citation type="submission" date="2023-10" db="EMBL/GenBank/DDBJ databases">
        <authorList>
            <person name="Chen Y."/>
            <person name="Shah S."/>
            <person name="Dougan E. K."/>
            <person name="Thang M."/>
            <person name="Chan C."/>
        </authorList>
    </citation>
    <scope>NUCLEOTIDE SEQUENCE [LARGE SCALE GENOMIC DNA]</scope>
</reference>
<accession>A0ABN9RCR4</accession>
<evidence type="ECO:0000313" key="2">
    <source>
        <dbReference type="Proteomes" id="UP001189429"/>
    </source>
</evidence>
<evidence type="ECO:0000313" key="1">
    <source>
        <dbReference type="EMBL" id="CAK0816778.1"/>
    </source>
</evidence>
<feature type="non-terminal residue" evidence="1">
    <location>
        <position position="1"/>
    </location>
</feature>
<sequence length="154" mass="16435">SSHGSSVPNWAGSGLRAGCSMAAGDAPAMRGTVPDEHSREDSYVGHWVRAHIGDRGVLDSQPQALQGDGRDTAVLLKGVEPSGSLVRRKSVESEEDSREKAKYTDSFVGKIVVSKAFELLTIGVIILNAMAIGWDIDFTARWRAMLLAVAAPVM</sequence>
<proteinExistence type="predicted"/>